<feature type="compositionally biased region" description="Low complexity" evidence="1">
    <location>
        <begin position="35"/>
        <end position="56"/>
    </location>
</feature>
<evidence type="ECO:0000313" key="2">
    <source>
        <dbReference type="EMBL" id="QQC88674.1"/>
    </source>
</evidence>
<name>A0A7T4PEF3_9ACTN</name>
<proteinExistence type="predicted"/>
<sequence>MRLGKALATGIAEERPRPSGEHLPEENEPAREDGAAAPAPEAAAPEPRPAGVAAAR</sequence>
<protein>
    <submittedName>
        <fullName evidence="2">Uncharacterized protein</fullName>
    </submittedName>
</protein>
<evidence type="ECO:0000313" key="3">
    <source>
        <dbReference type="Proteomes" id="UP000596130"/>
    </source>
</evidence>
<evidence type="ECO:0000256" key="1">
    <source>
        <dbReference type="SAM" id="MobiDB-lite"/>
    </source>
</evidence>
<dbReference type="RefSeq" id="WP_162933594.1">
    <property type="nucleotide sequence ID" value="NZ_CP015588.1"/>
</dbReference>
<feature type="region of interest" description="Disordered" evidence="1">
    <location>
        <begin position="1"/>
        <end position="56"/>
    </location>
</feature>
<dbReference type="AlphaFoldDB" id="A0A7T4PEF3"/>
<accession>A0A7T4PEF3</accession>
<dbReference type="Proteomes" id="UP000596130">
    <property type="component" value="Chromosome"/>
</dbReference>
<dbReference type="EMBL" id="CP065959">
    <property type="protein sequence ID" value="QQC88674.1"/>
    <property type="molecule type" value="Genomic_DNA"/>
</dbReference>
<organism evidence="2 3">
    <name type="scientific">Streptomyces alfalfae</name>
    <dbReference type="NCBI Taxonomy" id="1642299"/>
    <lineage>
        <taxon>Bacteria</taxon>
        <taxon>Bacillati</taxon>
        <taxon>Actinomycetota</taxon>
        <taxon>Actinomycetes</taxon>
        <taxon>Kitasatosporales</taxon>
        <taxon>Streptomycetaceae</taxon>
        <taxon>Streptomyces</taxon>
    </lineage>
</organism>
<reference evidence="2 3" key="1">
    <citation type="submission" date="2020-12" db="EMBL/GenBank/DDBJ databases">
        <title>Identification and biosynthesis of polyene macrolides produced by Streptomyces alfalfae Men-myco-93-63.</title>
        <authorList>
            <person name="Liu D."/>
            <person name="Li Y."/>
            <person name="Liu L."/>
            <person name="Han X."/>
            <person name="Shen F."/>
        </authorList>
    </citation>
    <scope>NUCLEOTIDE SEQUENCE [LARGE SCALE GENOMIC DNA]</scope>
    <source>
        <strain evidence="2 3">Men-myco-93-63</strain>
    </source>
</reference>
<gene>
    <name evidence="2" type="ORF">I8755_09825</name>
</gene>
<feature type="compositionally biased region" description="Basic and acidic residues" evidence="1">
    <location>
        <begin position="12"/>
        <end position="34"/>
    </location>
</feature>